<dbReference type="STRING" id="299467.A0A443RV71"/>
<keyword evidence="4" id="KW-1185">Reference proteome</keyword>
<name>A0A443RV71_9ACAR</name>
<feature type="non-terminal residue" evidence="3">
    <location>
        <position position="165"/>
    </location>
</feature>
<dbReference type="Pfam" id="PF19086">
    <property type="entry name" value="Terpene_syn_C_2"/>
    <property type="match status" value="1"/>
</dbReference>
<keyword evidence="2" id="KW-0456">Lyase</keyword>
<protein>
    <recommendedName>
        <fullName evidence="2">Terpene synthase</fullName>
        <ecNumber evidence="2">4.2.3.-</ecNumber>
    </recommendedName>
</protein>
<dbReference type="OrthoDB" id="2861623at2759"/>
<keyword evidence="2" id="KW-0479">Metal-binding</keyword>
<organism evidence="3 4">
    <name type="scientific">Leptotrombidium deliense</name>
    <dbReference type="NCBI Taxonomy" id="299467"/>
    <lineage>
        <taxon>Eukaryota</taxon>
        <taxon>Metazoa</taxon>
        <taxon>Ecdysozoa</taxon>
        <taxon>Arthropoda</taxon>
        <taxon>Chelicerata</taxon>
        <taxon>Arachnida</taxon>
        <taxon>Acari</taxon>
        <taxon>Acariformes</taxon>
        <taxon>Trombidiformes</taxon>
        <taxon>Prostigmata</taxon>
        <taxon>Anystina</taxon>
        <taxon>Parasitengona</taxon>
        <taxon>Trombiculoidea</taxon>
        <taxon>Trombiculidae</taxon>
        <taxon>Leptotrombidium</taxon>
    </lineage>
</organism>
<comment type="caution">
    <text evidence="3">The sequence shown here is derived from an EMBL/GenBank/DDBJ whole genome shotgun (WGS) entry which is preliminary data.</text>
</comment>
<reference evidence="3 4" key="1">
    <citation type="journal article" date="2018" name="Gigascience">
        <title>Genomes of trombidid mites reveal novel predicted allergens and laterally-transferred genes associated with secondary metabolism.</title>
        <authorList>
            <person name="Dong X."/>
            <person name="Chaisiri K."/>
            <person name="Xia D."/>
            <person name="Armstrong S.D."/>
            <person name="Fang Y."/>
            <person name="Donnelly M.J."/>
            <person name="Kadowaki T."/>
            <person name="McGarry J.W."/>
            <person name="Darby A.C."/>
            <person name="Makepeace B.L."/>
        </authorList>
    </citation>
    <scope>NUCLEOTIDE SEQUENCE [LARGE SCALE GENOMIC DNA]</scope>
    <source>
        <strain evidence="3">UoL-UT</strain>
    </source>
</reference>
<dbReference type="Gene3D" id="1.10.600.10">
    <property type="entry name" value="Farnesyl Diphosphate Synthase"/>
    <property type="match status" value="1"/>
</dbReference>
<dbReference type="InterPro" id="IPR034686">
    <property type="entry name" value="Terpene_cyclase-like_2"/>
</dbReference>
<dbReference type="AlphaFoldDB" id="A0A443RV71"/>
<dbReference type="InterPro" id="IPR008949">
    <property type="entry name" value="Isoprenoid_synthase_dom_sf"/>
</dbReference>
<dbReference type="GO" id="GO:0008299">
    <property type="term" value="P:isoprenoid biosynthetic process"/>
    <property type="evidence" value="ECO:0007669"/>
    <property type="project" value="UniProtKB-ARBA"/>
</dbReference>
<evidence type="ECO:0000313" key="3">
    <source>
        <dbReference type="EMBL" id="RWS19262.1"/>
    </source>
</evidence>
<dbReference type="EMBL" id="NCKV01028232">
    <property type="protein sequence ID" value="RWS19262.1"/>
    <property type="molecule type" value="Genomic_DNA"/>
</dbReference>
<evidence type="ECO:0000256" key="1">
    <source>
        <dbReference type="ARBA" id="ARBA00006333"/>
    </source>
</evidence>
<dbReference type="PANTHER" id="PTHR35201">
    <property type="entry name" value="TERPENE SYNTHASE"/>
    <property type="match status" value="1"/>
</dbReference>
<dbReference type="PANTHER" id="PTHR35201:SF4">
    <property type="entry name" value="BETA-PINACENE SYNTHASE-RELATED"/>
    <property type="match status" value="1"/>
</dbReference>
<proteinExistence type="inferred from homology"/>
<accession>A0A443RV71</accession>
<dbReference type="EC" id="4.2.3.-" evidence="2"/>
<sequence length="165" mass="19683">MIMSLKLIQSEKKFRSDQVIPSLLEYLTLRPVASGADVCFNFIEYAYGQYLTIDTTSNPLFQAMIQHCRCIFFATNDVYSYQKEKREGDVMNLVMVYESELNLTTKQAFDKVFEYIEENVKYYMMYKERVKTNLTQDIQFYIHGMEQLLAGYHDFHFDSNRYEHD</sequence>
<dbReference type="GO" id="GO:0046872">
    <property type="term" value="F:metal ion binding"/>
    <property type="evidence" value="ECO:0007669"/>
    <property type="project" value="UniProtKB-KW"/>
</dbReference>
<dbReference type="GO" id="GO:0010333">
    <property type="term" value="F:terpene synthase activity"/>
    <property type="evidence" value="ECO:0007669"/>
    <property type="project" value="InterPro"/>
</dbReference>
<keyword evidence="2" id="KW-0460">Magnesium</keyword>
<comment type="cofactor">
    <cofactor evidence="2">
        <name>Mg(2+)</name>
        <dbReference type="ChEBI" id="CHEBI:18420"/>
    </cofactor>
</comment>
<gene>
    <name evidence="3" type="ORF">B4U80_12329</name>
</gene>
<dbReference type="SUPFAM" id="SSF48576">
    <property type="entry name" value="Terpenoid synthases"/>
    <property type="match status" value="1"/>
</dbReference>
<evidence type="ECO:0000313" key="4">
    <source>
        <dbReference type="Proteomes" id="UP000288716"/>
    </source>
</evidence>
<evidence type="ECO:0000256" key="2">
    <source>
        <dbReference type="RuleBase" id="RU366034"/>
    </source>
</evidence>
<comment type="similarity">
    <text evidence="1 2">Belongs to the terpene synthase family.</text>
</comment>
<dbReference type="Proteomes" id="UP000288716">
    <property type="component" value="Unassembled WGS sequence"/>
</dbReference>
<dbReference type="VEuPathDB" id="VectorBase:LDEU012778"/>